<gene>
    <name evidence="2" type="ORF">WPS_14660</name>
</gene>
<evidence type="ECO:0000313" key="2">
    <source>
        <dbReference type="EMBL" id="BDE06190.1"/>
    </source>
</evidence>
<organism evidence="2 3">
    <name type="scientific">Vulcanimicrobium alpinum</name>
    <dbReference type="NCBI Taxonomy" id="3016050"/>
    <lineage>
        <taxon>Bacteria</taxon>
        <taxon>Bacillati</taxon>
        <taxon>Vulcanimicrobiota</taxon>
        <taxon>Vulcanimicrobiia</taxon>
        <taxon>Vulcanimicrobiales</taxon>
        <taxon>Vulcanimicrobiaceae</taxon>
        <taxon>Vulcanimicrobium</taxon>
    </lineage>
</organism>
<dbReference type="KEGG" id="vab:WPS_14660"/>
<accession>A0AAN1XWC8</accession>
<evidence type="ECO:0000313" key="3">
    <source>
        <dbReference type="Proteomes" id="UP001317532"/>
    </source>
</evidence>
<name>A0AAN1XWC8_UNVUL</name>
<keyword evidence="3" id="KW-1185">Reference proteome</keyword>
<dbReference type="RefSeq" id="WP_317997169.1">
    <property type="nucleotide sequence ID" value="NZ_AP025523.1"/>
</dbReference>
<proteinExistence type="predicted"/>
<sequence>MIRSKFLGGSAAAFASIAFVCAPARAAALTLKSATPSSEAQAKSNKMARVAKAAFGADAWTLLEKSVRTLG</sequence>
<evidence type="ECO:0000256" key="1">
    <source>
        <dbReference type="SAM" id="SignalP"/>
    </source>
</evidence>
<dbReference type="Proteomes" id="UP001317532">
    <property type="component" value="Chromosome"/>
</dbReference>
<feature type="chain" id="PRO_5042815726" evidence="1">
    <location>
        <begin position="27"/>
        <end position="71"/>
    </location>
</feature>
<reference evidence="2 3" key="1">
    <citation type="journal article" date="2022" name="ISME Commun">
        <title>Vulcanimicrobium alpinus gen. nov. sp. nov., the first cultivated representative of the candidate phylum 'Eremiobacterota', is a metabolically versatile aerobic anoxygenic phototroph.</title>
        <authorList>
            <person name="Yabe S."/>
            <person name="Muto K."/>
            <person name="Abe K."/>
            <person name="Yokota A."/>
            <person name="Staudigel H."/>
            <person name="Tebo B.M."/>
        </authorList>
    </citation>
    <scope>NUCLEOTIDE SEQUENCE [LARGE SCALE GENOMIC DNA]</scope>
    <source>
        <strain evidence="2 3">WC8-2</strain>
    </source>
</reference>
<dbReference type="AlphaFoldDB" id="A0AAN1XWC8"/>
<feature type="signal peptide" evidence="1">
    <location>
        <begin position="1"/>
        <end position="26"/>
    </location>
</feature>
<dbReference type="EMBL" id="AP025523">
    <property type="protein sequence ID" value="BDE06190.1"/>
    <property type="molecule type" value="Genomic_DNA"/>
</dbReference>
<keyword evidence="1" id="KW-0732">Signal</keyword>
<protein>
    <submittedName>
        <fullName evidence="2">Uncharacterized protein</fullName>
    </submittedName>
</protein>